<protein>
    <submittedName>
        <fullName evidence="2">Uncharacterized protein</fullName>
    </submittedName>
</protein>
<evidence type="ECO:0000256" key="1">
    <source>
        <dbReference type="SAM" id="SignalP"/>
    </source>
</evidence>
<proteinExistence type="predicted"/>
<feature type="signal peptide" evidence="1">
    <location>
        <begin position="1"/>
        <end position="26"/>
    </location>
</feature>
<evidence type="ECO:0000313" key="2">
    <source>
        <dbReference type="EMBL" id="THW64125.1"/>
    </source>
</evidence>
<gene>
    <name evidence="2" type="ORF">D6D20_03038</name>
</gene>
<comment type="caution">
    <text evidence="2">The sequence shown here is derived from an EMBL/GenBank/DDBJ whole genome shotgun (WGS) entry which is preliminary data.</text>
</comment>
<sequence>MFLRVIRAKTLVALSCILIGVKQALSEVGEVVNLSNIQSEVNPQRLFSCLCHVRLHHLCSLYAQQTTRSLHINRIMPSDNNIFGLRAQILDNFAVTMPTELKPKIVMAHNDNAWWVIIYGNDDKPIWKTNKGTDTPELALRKMLQSSSDLVFGKFKSGGFALEG</sequence>
<dbReference type="AlphaFoldDB" id="A0A4S8ZEZ3"/>
<organism evidence="2 3">
    <name type="scientific">Aureobasidium pullulans</name>
    <name type="common">Black yeast</name>
    <name type="synonym">Pullularia pullulans</name>
    <dbReference type="NCBI Taxonomy" id="5580"/>
    <lineage>
        <taxon>Eukaryota</taxon>
        <taxon>Fungi</taxon>
        <taxon>Dikarya</taxon>
        <taxon>Ascomycota</taxon>
        <taxon>Pezizomycotina</taxon>
        <taxon>Dothideomycetes</taxon>
        <taxon>Dothideomycetidae</taxon>
        <taxon>Dothideales</taxon>
        <taxon>Saccotheciaceae</taxon>
        <taxon>Aureobasidium</taxon>
    </lineage>
</organism>
<keyword evidence="1" id="KW-0732">Signal</keyword>
<accession>A0A4S8ZEZ3</accession>
<evidence type="ECO:0000313" key="3">
    <source>
        <dbReference type="Proteomes" id="UP000310421"/>
    </source>
</evidence>
<dbReference type="Proteomes" id="UP000310421">
    <property type="component" value="Unassembled WGS sequence"/>
</dbReference>
<dbReference type="EMBL" id="QZAN01000022">
    <property type="protein sequence ID" value="THW64125.1"/>
    <property type="molecule type" value="Genomic_DNA"/>
</dbReference>
<feature type="chain" id="PRO_5020308516" evidence="1">
    <location>
        <begin position="27"/>
        <end position="164"/>
    </location>
</feature>
<name>A0A4S8ZEZ3_AURPU</name>
<reference evidence="2 3" key="1">
    <citation type="submission" date="2018-10" db="EMBL/GenBank/DDBJ databases">
        <title>Fifty Aureobasidium pullulans genomes reveal a recombining polyextremotolerant generalist.</title>
        <authorList>
            <person name="Gostincar C."/>
            <person name="Turk M."/>
            <person name="Zajc J."/>
            <person name="Gunde-Cimerman N."/>
        </authorList>
    </citation>
    <scope>NUCLEOTIDE SEQUENCE [LARGE SCALE GENOMIC DNA]</scope>
    <source>
        <strain evidence="2 3">EXF-10751</strain>
    </source>
</reference>